<dbReference type="InterPro" id="IPR013783">
    <property type="entry name" value="Ig-like_fold"/>
</dbReference>
<dbReference type="InterPro" id="IPR011050">
    <property type="entry name" value="Pectin_lyase_fold/virulence"/>
</dbReference>
<dbReference type="NCBIfam" id="TIGR04183">
    <property type="entry name" value="Por_Secre_tail"/>
    <property type="match status" value="1"/>
</dbReference>
<organism evidence="4 5">
    <name type="scientific">Adhaeribacter terrigena</name>
    <dbReference type="NCBI Taxonomy" id="2793070"/>
    <lineage>
        <taxon>Bacteria</taxon>
        <taxon>Pseudomonadati</taxon>
        <taxon>Bacteroidota</taxon>
        <taxon>Cytophagia</taxon>
        <taxon>Cytophagales</taxon>
        <taxon>Hymenobacteraceae</taxon>
        <taxon>Adhaeribacter</taxon>
    </lineage>
</organism>
<dbReference type="Pfam" id="PF13229">
    <property type="entry name" value="Beta_helix"/>
    <property type="match status" value="1"/>
</dbReference>
<proteinExistence type="predicted"/>
<evidence type="ECO:0000256" key="1">
    <source>
        <dbReference type="SAM" id="SignalP"/>
    </source>
</evidence>
<dbReference type="Pfam" id="PF18962">
    <property type="entry name" value="Por_Secre_tail"/>
    <property type="match status" value="1"/>
</dbReference>
<evidence type="ECO:0000259" key="3">
    <source>
        <dbReference type="Pfam" id="PF18962"/>
    </source>
</evidence>
<gene>
    <name evidence="4" type="ORF">I5M27_02760</name>
</gene>
<dbReference type="Proteomes" id="UP000644147">
    <property type="component" value="Unassembled WGS sequence"/>
</dbReference>
<feature type="signal peptide" evidence="1">
    <location>
        <begin position="1"/>
        <end position="20"/>
    </location>
</feature>
<dbReference type="RefSeq" id="WP_200504489.1">
    <property type="nucleotide sequence ID" value="NZ_JAEHFX010000001.1"/>
</dbReference>
<comment type="caution">
    <text evidence="4">The sequence shown here is derived from an EMBL/GenBank/DDBJ whole genome shotgun (WGS) entry which is preliminary data.</text>
</comment>
<dbReference type="EMBL" id="JAEHFX010000001">
    <property type="protein sequence ID" value="MBK0401888.1"/>
    <property type="molecule type" value="Genomic_DNA"/>
</dbReference>
<feature type="domain" description="Secretion system C-terminal sorting" evidence="3">
    <location>
        <begin position="1656"/>
        <end position="1726"/>
    </location>
</feature>
<protein>
    <submittedName>
        <fullName evidence="4">T9SS type A sorting domain-containing protein</fullName>
    </submittedName>
</protein>
<evidence type="ECO:0000259" key="2">
    <source>
        <dbReference type="Pfam" id="PF13229"/>
    </source>
</evidence>
<dbReference type="InterPro" id="IPR026444">
    <property type="entry name" value="Secre_tail"/>
</dbReference>
<keyword evidence="5" id="KW-1185">Reference proteome</keyword>
<accession>A0ABS1BXX9</accession>
<dbReference type="InterPro" id="IPR006626">
    <property type="entry name" value="PbH1"/>
</dbReference>
<feature type="domain" description="Right handed beta helix" evidence="2">
    <location>
        <begin position="1012"/>
        <end position="1200"/>
    </location>
</feature>
<dbReference type="Gene3D" id="2.60.40.10">
    <property type="entry name" value="Immunoglobulins"/>
    <property type="match status" value="2"/>
</dbReference>
<sequence>MKNLLFLTLLCLGLMGGARGQTCTSTISSYPYYQNFEAGAGGWTSGGNNSSWALGQPNKLVINSAASGTKSWATNLSGNYNANEQSFVESPCFNTNSLTQPVVEMKIWWNSEFSWDGAVLQSSIDNGATWQIVGANGDPNNWYNDNSIGAGPGGQPAASAIGWTGRTGFTPGNGSGNWVVAKHALTGLGGKTSVKLRIAFGSGPTTEDEGFAFDDVSVYELPANDASVASITNPVVSIQPNVSTPITVTIKNHGSTALSTATLGFSVNGAVISNNFAFSGNLATNQVSAPVVIGNHTFPAGVYTIKAWTRLPNSVPDGNPGNDTISVQVYSCTSLSGTYTINKLIPASATNFQSFTAASLAMLNCGVSGPVTFNVVSGSGPYTEAVTFGNIPGASATNTITFNGNGNTILRPAASPADGVLKLSGTKFFRFNNLQVETDPATVNWAVLKLENAAANNIFSGCTFTHSITTTSAASQAVLIMQGCTSNNFQDNTIIGGYYGILNNGSSPLPNNNNQFSDNIFKDQNFYAFSSSNANNIIVSGNDISRSLRTNGTSFYGINFGPGSLGIMISKNRIHNTHDAATATNGTVYGIYMSAPGTLGAENIIKNNIIYNINCGGGTLYAFYNSNANNTYYYNNTVSADNQGVNYNILRGIHFTTSTANVQFINNNLSLSSTATTKHAIYLSNQTNSLYTNNNNFYLGTSGNVAYYLGANVITLTAWKIANSNTYDQASVSADPLFVNVPTGNLKPTNPILNNIGQVLTAVTDDITGTPRNATTPDPGAYEFTPAANDAGISAILSPVSPATPSVSLPVTVTLSNYGLSPLTSVTINWSINSIAQSPFTWTGHLTTSQSANVTIGNYTFAGGIFALNICTSLPNGVADPNAINDCRSMSVISCNALAGTYTINKNVPASASNFVSFTTAVNTLVSCGITAPVTINVVAGSGPYNEVFEIFNINGTSATNTVTFNGNGNTLSSPSPAADAVVKLNGAKHILFNNLNIEVHANVSGGSVVSLVNNAQNNTFSGCTITHSKTITATSYAVSLLTGSSNNTFQNNTLIGAYYGIYNGGAFAVLNSGNQFIGNTLKDMYNAGIYNYFGPNTLIEGNDISRPTRTNGILFHGIYNATAGSTAVIISRNRIHNTNDAATATAVNVYGIYTSAPGAVGSENIVKNNAIYNLNNTGGMVYGLYNSNSGNTYYYNNTVAVDTASGSYNAVYGMYFTAASQNVKFVNNLVSLTSTATTKYALYLATNGIMLISDYNDLFAPGGHVGYLVNAFTTLANWKTVNTAAYDQNSVSLDPLFVNVALGNLYPTEPNLNNLAQPLTAVTDDITGALRSVTMPDIGAFEFNINVNDVGVIAVSGPVATGCGLTNAETITITLKNFGNVAHTSIPVSYTINGNGTVNETFTGSLAPGATAPYAFTAKADLSVPSTFEIIARTNLIGDANASNNADTLNITNSLITGMPVTLNFETVATGITRFRKVVNPKSNIAEDVAASFGATSTKGLIMDGVNHAGWVMPSGLTDPWTTNPDNFAGAYICFDSTGAAANDTLLLTFDLKQLYKAANANTNFRVTVNGTQVGPTYLPPFSGTPINWQKIRVDLSQYKNDPFVMIGLESSVKEAYDSGNGTANLIDNIEIKRVAGPTAPTGLNEHTLQSNVQIYPNPSNGQFKVALTKGKNYSFTVSDLSGKVIRTQTTRKEDNMLDMTGVAKGIYLLKIQSATESVVRKLVIE</sequence>
<dbReference type="SUPFAM" id="SSF51126">
    <property type="entry name" value="Pectin lyase-like"/>
    <property type="match status" value="2"/>
</dbReference>
<dbReference type="InterPro" id="IPR012334">
    <property type="entry name" value="Pectin_lyas_fold"/>
</dbReference>
<evidence type="ECO:0000313" key="5">
    <source>
        <dbReference type="Proteomes" id="UP000644147"/>
    </source>
</evidence>
<reference evidence="4 5" key="1">
    <citation type="submission" date="2020-12" db="EMBL/GenBank/DDBJ databases">
        <title>Bacterial novel species Adhaeribacter sp. BT258 isolated from soil.</title>
        <authorList>
            <person name="Jung H.-Y."/>
        </authorList>
    </citation>
    <scope>NUCLEOTIDE SEQUENCE [LARGE SCALE GENOMIC DNA]</scope>
    <source>
        <strain evidence="4 5">BT258</strain>
    </source>
</reference>
<name>A0ABS1BXX9_9BACT</name>
<dbReference type="Gene3D" id="2.160.20.10">
    <property type="entry name" value="Single-stranded right-handed beta-helix, Pectin lyase-like"/>
    <property type="match status" value="2"/>
</dbReference>
<keyword evidence="1" id="KW-0732">Signal</keyword>
<dbReference type="SMART" id="SM00710">
    <property type="entry name" value="PbH1"/>
    <property type="match status" value="16"/>
</dbReference>
<evidence type="ECO:0000313" key="4">
    <source>
        <dbReference type="EMBL" id="MBK0401888.1"/>
    </source>
</evidence>
<dbReference type="InterPro" id="IPR039448">
    <property type="entry name" value="Beta_helix"/>
</dbReference>
<feature type="chain" id="PRO_5045322595" evidence="1">
    <location>
        <begin position="21"/>
        <end position="1727"/>
    </location>
</feature>